<name>A0A9N9T317_DIABA</name>
<dbReference type="EMBL" id="OU898280">
    <property type="protein sequence ID" value="CAG9834489.1"/>
    <property type="molecule type" value="Genomic_DNA"/>
</dbReference>
<dbReference type="PANTHER" id="PTHR11157:SF21">
    <property type="entry name" value="ELONGATION OF VERY LONG CHAIN FATTY ACIDS PROTEIN"/>
    <property type="match status" value="1"/>
</dbReference>
<organism evidence="11 12">
    <name type="scientific">Diabrotica balteata</name>
    <name type="common">Banded cucumber beetle</name>
    <dbReference type="NCBI Taxonomy" id="107213"/>
    <lineage>
        <taxon>Eukaryota</taxon>
        <taxon>Metazoa</taxon>
        <taxon>Ecdysozoa</taxon>
        <taxon>Arthropoda</taxon>
        <taxon>Hexapoda</taxon>
        <taxon>Insecta</taxon>
        <taxon>Pterygota</taxon>
        <taxon>Neoptera</taxon>
        <taxon>Endopterygota</taxon>
        <taxon>Coleoptera</taxon>
        <taxon>Polyphaga</taxon>
        <taxon>Cucujiformia</taxon>
        <taxon>Chrysomeloidea</taxon>
        <taxon>Chrysomelidae</taxon>
        <taxon>Galerucinae</taxon>
        <taxon>Diabroticina</taxon>
        <taxon>Diabroticites</taxon>
        <taxon>Diabrotica</taxon>
    </lineage>
</organism>
<dbReference type="OrthoDB" id="434092at2759"/>
<dbReference type="InterPro" id="IPR002076">
    <property type="entry name" value="ELO_fam"/>
</dbReference>
<feature type="transmembrane region" description="Helical" evidence="10">
    <location>
        <begin position="24"/>
        <end position="43"/>
    </location>
</feature>
<dbReference type="Proteomes" id="UP001153709">
    <property type="component" value="Chromosome 5"/>
</dbReference>
<dbReference type="GO" id="GO:0009922">
    <property type="term" value="F:fatty acid elongase activity"/>
    <property type="evidence" value="ECO:0007669"/>
    <property type="project" value="UniProtKB-EC"/>
</dbReference>
<protein>
    <recommendedName>
        <fullName evidence="10">Elongation of very long chain fatty acids protein</fullName>
        <ecNumber evidence="10">2.3.1.199</ecNumber>
    </recommendedName>
    <alternativeName>
        <fullName evidence="10">Very-long-chain 3-oxoacyl-CoA synthase</fullName>
    </alternativeName>
</protein>
<keyword evidence="2 10" id="KW-0444">Lipid biosynthesis</keyword>
<keyword evidence="6 10" id="KW-1133">Transmembrane helix</keyword>
<keyword evidence="4 10" id="KW-0812">Transmembrane</keyword>
<keyword evidence="12" id="KW-1185">Reference proteome</keyword>
<dbReference type="InterPro" id="IPR030457">
    <property type="entry name" value="ELO_CS"/>
</dbReference>
<dbReference type="AlphaFoldDB" id="A0A9N9T317"/>
<evidence type="ECO:0000256" key="1">
    <source>
        <dbReference type="ARBA" id="ARBA00004141"/>
    </source>
</evidence>
<dbReference type="GO" id="GO:0042761">
    <property type="term" value="P:very long-chain fatty acid biosynthetic process"/>
    <property type="evidence" value="ECO:0007669"/>
    <property type="project" value="TreeGrafter"/>
</dbReference>
<evidence type="ECO:0000313" key="12">
    <source>
        <dbReference type="Proteomes" id="UP001153709"/>
    </source>
</evidence>
<dbReference type="GO" id="GO:0019367">
    <property type="term" value="P:fatty acid elongation, saturated fatty acid"/>
    <property type="evidence" value="ECO:0007669"/>
    <property type="project" value="TreeGrafter"/>
</dbReference>
<accession>A0A9N9T317</accession>
<comment type="caution">
    <text evidence="10">Lacks conserved residue(s) required for the propagation of feature annotation.</text>
</comment>
<evidence type="ECO:0000256" key="10">
    <source>
        <dbReference type="RuleBase" id="RU361115"/>
    </source>
</evidence>
<feature type="transmembrane region" description="Helical" evidence="10">
    <location>
        <begin position="158"/>
        <end position="180"/>
    </location>
</feature>
<dbReference type="EC" id="2.3.1.199" evidence="10"/>
<evidence type="ECO:0000256" key="6">
    <source>
        <dbReference type="ARBA" id="ARBA00022989"/>
    </source>
</evidence>
<dbReference type="GO" id="GO:0005789">
    <property type="term" value="C:endoplasmic reticulum membrane"/>
    <property type="evidence" value="ECO:0007669"/>
    <property type="project" value="TreeGrafter"/>
</dbReference>
<evidence type="ECO:0000256" key="7">
    <source>
        <dbReference type="ARBA" id="ARBA00023098"/>
    </source>
</evidence>
<evidence type="ECO:0000256" key="4">
    <source>
        <dbReference type="ARBA" id="ARBA00022692"/>
    </source>
</evidence>
<dbReference type="GO" id="GO:0034625">
    <property type="term" value="P:fatty acid elongation, monounsaturated fatty acid"/>
    <property type="evidence" value="ECO:0007669"/>
    <property type="project" value="TreeGrafter"/>
</dbReference>
<proteinExistence type="inferred from homology"/>
<dbReference type="GO" id="GO:0030148">
    <property type="term" value="P:sphingolipid biosynthetic process"/>
    <property type="evidence" value="ECO:0007669"/>
    <property type="project" value="TreeGrafter"/>
</dbReference>
<keyword evidence="5 10" id="KW-0276">Fatty acid metabolism</keyword>
<comment type="similarity">
    <text evidence="10">Belongs to the ELO family.</text>
</comment>
<evidence type="ECO:0000256" key="2">
    <source>
        <dbReference type="ARBA" id="ARBA00022516"/>
    </source>
</evidence>
<evidence type="ECO:0000256" key="9">
    <source>
        <dbReference type="ARBA" id="ARBA00023160"/>
    </source>
</evidence>
<comment type="subcellular location">
    <subcellularLocation>
        <location evidence="1">Membrane</location>
        <topology evidence="1">Multi-pass membrane protein</topology>
    </subcellularLocation>
</comment>
<dbReference type="PROSITE" id="PS01188">
    <property type="entry name" value="ELO"/>
    <property type="match status" value="1"/>
</dbReference>
<keyword evidence="8 10" id="KW-0472">Membrane</keyword>
<feature type="transmembrane region" description="Helical" evidence="10">
    <location>
        <begin position="201"/>
        <end position="225"/>
    </location>
</feature>
<keyword evidence="9 10" id="KW-0275">Fatty acid biosynthesis</keyword>
<evidence type="ECO:0000256" key="5">
    <source>
        <dbReference type="ARBA" id="ARBA00022832"/>
    </source>
</evidence>
<evidence type="ECO:0000256" key="3">
    <source>
        <dbReference type="ARBA" id="ARBA00022679"/>
    </source>
</evidence>
<dbReference type="GO" id="GO:0034626">
    <property type="term" value="P:fatty acid elongation, polyunsaturated fatty acid"/>
    <property type="evidence" value="ECO:0007669"/>
    <property type="project" value="TreeGrafter"/>
</dbReference>
<keyword evidence="3 10" id="KW-0808">Transferase</keyword>
<comment type="catalytic activity">
    <reaction evidence="10">
        <text>a very-long-chain acyl-CoA + malonyl-CoA + H(+) = a very-long-chain 3-oxoacyl-CoA + CO2 + CoA</text>
        <dbReference type="Rhea" id="RHEA:32727"/>
        <dbReference type="ChEBI" id="CHEBI:15378"/>
        <dbReference type="ChEBI" id="CHEBI:16526"/>
        <dbReference type="ChEBI" id="CHEBI:57287"/>
        <dbReference type="ChEBI" id="CHEBI:57384"/>
        <dbReference type="ChEBI" id="CHEBI:90725"/>
        <dbReference type="ChEBI" id="CHEBI:90736"/>
        <dbReference type="EC" id="2.3.1.199"/>
    </reaction>
</comment>
<evidence type="ECO:0000313" key="11">
    <source>
        <dbReference type="EMBL" id="CAG9834489.1"/>
    </source>
</evidence>
<evidence type="ECO:0000256" key="8">
    <source>
        <dbReference type="ARBA" id="ARBA00023136"/>
    </source>
</evidence>
<keyword evidence="7 10" id="KW-0443">Lipid metabolism</keyword>
<sequence length="229" mass="26970">MALLFRSVKQVWQFSEELSDPANVSFITSPIFLVSFLTTYVLLVTKLVPSFMEHRRPYNIRRIIIVYNIIQILVNVYLVIKSLIVYAHSPYLICVESTMEHLITSGRWEVFFLKAFDCVETVFFVLKKNYRQVSFLHVYHHSGMVLLTWISLKFNLGPLVLFVPALNCFVHAVMFTYYLLSSIDPEWKKRTDLKKRLTQLQLIQFFLFVCHALSTWYCLAARILLRSEP</sequence>
<feature type="transmembrane region" description="Helical" evidence="10">
    <location>
        <begin position="64"/>
        <end position="88"/>
    </location>
</feature>
<gene>
    <name evidence="11" type="ORF">DIABBA_LOCUS7786</name>
</gene>
<dbReference type="Pfam" id="PF01151">
    <property type="entry name" value="ELO"/>
    <property type="match status" value="1"/>
</dbReference>
<reference evidence="11" key="1">
    <citation type="submission" date="2022-01" db="EMBL/GenBank/DDBJ databases">
        <authorList>
            <person name="King R."/>
        </authorList>
    </citation>
    <scope>NUCLEOTIDE SEQUENCE</scope>
</reference>
<dbReference type="PANTHER" id="PTHR11157">
    <property type="entry name" value="FATTY ACID ACYL TRANSFERASE-RELATED"/>
    <property type="match status" value="1"/>
</dbReference>